<feature type="transmembrane region" description="Helical" evidence="2">
    <location>
        <begin position="641"/>
        <end position="661"/>
    </location>
</feature>
<evidence type="ECO:0000313" key="4">
    <source>
        <dbReference type="Proteomes" id="UP001299409"/>
    </source>
</evidence>
<keyword evidence="4" id="KW-1185">Reference proteome</keyword>
<name>A0ABS8CY55_9FIRM</name>
<dbReference type="PANTHER" id="PTHR32063">
    <property type="match status" value="1"/>
</dbReference>
<dbReference type="PRINTS" id="PR00702">
    <property type="entry name" value="ACRIFLAVINRP"/>
</dbReference>
<gene>
    <name evidence="3" type="ORF">LIP50_06185</name>
</gene>
<dbReference type="Proteomes" id="UP001299409">
    <property type="component" value="Unassembled WGS sequence"/>
</dbReference>
<dbReference type="RefSeq" id="WP_226924110.1">
    <property type="nucleotide sequence ID" value="NZ_BAABXU010000001.1"/>
</dbReference>
<keyword evidence="1" id="KW-0175">Coiled coil</keyword>
<dbReference type="Pfam" id="PF00873">
    <property type="entry name" value="ACR_tran"/>
    <property type="match status" value="2"/>
</dbReference>
<keyword evidence="2" id="KW-0812">Transmembrane</keyword>
<dbReference type="Gene3D" id="3.30.70.1430">
    <property type="entry name" value="Multidrug efflux transporter AcrB pore domain"/>
    <property type="match status" value="2"/>
</dbReference>
<feature type="coiled-coil region" evidence="1">
    <location>
        <begin position="277"/>
        <end position="304"/>
    </location>
</feature>
<feature type="transmembrane region" description="Helical" evidence="2">
    <location>
        <begin position="1064"/>
        <end position="1083"/>
    </location>
</feature>
<evidence type="ECO:0000256" key="1">
    <source>
        <dbReference type="SAM" id="Coils"/>
    </source>
</evidence>
<comment type="caution">
    <text evidence="3">The sequence shown here is derived from an EMBL/GenBank/DDBJ whole genome shotgun (WGS) entry which is preliminary data.</text>
</comment>
<feature type="transmembrane region" description="Helical" evidence="2">
    <location>
        <begin position="1120"/>
        <end position="1141"/>
    </location>
</feature>
<evidence type="ECO:0000313" key="3">
    <source>
        <dbReference type="EMBL" id="MCB5445792.1"/>
    </source>
</evidence>
<proteinExistence type="predicted"/>
<feature type="transmembrane region" description="Helical" evidence="2">
    <location>
        <begin position="547"/>
        <end position="563"/>
    </location>
</feature>
<keyword evidence="2" id="KW-1133">Transmembrane helix</keyword>
<dbReference type="PANTHER" id="PTHR32063:SF0">
    <property type="entry name" value="SWARMING MOTILITY PROTEIN SWRC"/>
    <property type="match status" value="1"/>
</dbReference>
<feature type="coiled-coil region" evidence="1">
    <location>
        <begin position="343"/>
        <end position="405"/>
    </location>
</feature>
<dbReference type="Gene3D" id="1.20.1640.10">
    <property type="entry name" value="Multidrug efflux transporter AcrB transmembrane domain"/>
    <property type="match status" value="3"/>
</dbReference>
<dbReference type="Gene3D" id="3.30.2090.10">
    <property type="entry name" value="Multidrug efflux transporter AcrB TolC docking domain, DN and DC subdomains"/>
    <property type="match status" value="3"/>
</dbReference>
<dbReference type="SUPFAM" id="SSF57997">
    <property type="entry name" value="Tropomyosin"/>
    <property type="match status" value="1"/>
</dbReference>
<feature type="transmembrane region" description="Helical" evidence="2">
    <location>
        <begin position="731"/>
        <end position="755"/>
    </location>
</feature>
<evidence type="ECO:0000256" key="2">
    <source>
        <dbReference type="SAM" id="Phobius"/>
    </source>
</evidence>
<dbReference type="EMBL" id="JAJBMB010000005">
    <property type="protein sequence ID" value="MCB5445792.1"/>
    <property type="molecule type" value="Genomic_DNA"/>
</dbReference>
<organism evidence="3 4">
    <name type="scientific">Intestinibacter bartlettii</name>
    <dbReference type="NCBI Taxonomy" id="261299"/>
    <lineage>
        <taxon>Bacteria</taxon>
        <taxon>Bacillati</taxon>
        <taxon>Bacillota</taxon>
        <taxon>Clostridia</taxon>
        <taxon>Peptostreptococcales</taxon>
        <taxon>Peptostreptococcaceae</taxon>
        <taxon>Intestinibacter</taxon>
    </lineage>
</organism>
<feature type="transmembrane region" description="Helical" evidence="2">
    <location>
        <begin position="570"/>
        <end position="590"/>
    </location>
</feature>
<feature type="transmembrane region" description="Helical" evidence="2">
    <location>
        <begin position="1195"/>
        <end position="1216"/>
    </location>
</feature>
<feature type="transmembrane region" description="Helical" evidence="2">
    <location>
        <begin position="1162"/>
        <end position="1183"/>
    </location>
</feature>
<feature type="transmembrane region" description="Helical" evidence="2">
    <location>
        <begin position="596"/>
        <end position="621"/>
    </location>
</feature>
<dbReference type="SUPFAM" id="SSF82693">
    <property type="entry name" value="Multidrug efflux transporter AcrB pore domain, PN1, PN2, PC1 and PC2 subdomains"/>
    <property type="match status" value="2"/>
</dbReference>
<dbReference type="SUPFAM" id="SSF82714">
    <property type="entry name" value="Multidrug efflux transporter AcrB TolC docking domain, DN and DC subdomains"/>
    <property type="match status" value="2"/>
</dbReference>
<dbReference type="InterPro" id="IPR001036">
    <property type="entry name" value="Acrflvin-R"/>
</dbReference>
<accession>A0ABS8CY55</accession>
<reference evidence="3 4" key="1">
    <citation type="submission" date="2021-10" db="EMBL/GenBank/DDBJ databases">
        <title>Collection of gut derived symbiotic bacterial strains cultured from healthy donors.</title>
        <authorList>
            <person name="Lin H."/>
            <person name="Littmann E."/>
            <person name="Claire K."/>
            <person name="Pamer E."/>
        </authorList>
    </citation>
    <scope>NUCLEOTIDE SEQUENCE [LARGE SCALE GENOMIC DNA]</scope>
    <source>
        <strain evidence="3 4">MSK.17.68</strain>
    </source>
</reference>
<feature type="transmembrane region" description="Helical" evidence="2">
    <location>
        <begin position="1090"/>
        <end position="1114"/>
    </location>
</feature>
<dbReference type="Gene3D" id="3.30.70.1320">
    <property type="entry name" value="Multidrug efflux transporter AcrB pore domain like"/>
    <property type="match status" value="2"/>
</dbReference>
<feature type="transmembrane region" description="Helical" evidence="2">
    <location>
        <begin position="673"/>
        <end position="692"/>
    </location>
</feature>
<dbReference type="Gene3D" id="3.30.70.1440">
    <property type="entry name" value="Multidrug efflux transporter AcrB pore domain"/>
    <property type="match status" value="1"/>
</dbReference>
<sequence>MKFLLPKFSVKKPLTVFVAMILVLVLGVVSFTKMTTDLLPSMNLPYVIAYTPYPGASPEKVENTVTNPLEEVFSTVSGVENVTSISNENVSMVVLEFSQDTNMDSAMIDLNGQVDLVKSKFDDTVGSTTLMKLNPDMMPIMMVSVDMDGMSQEEISTYVNDEIIPSLERIEGVASVSATGLVESQLQITLDTDKIDSLNKKIKANIHSELDKNEKKIDDGISKLNKSEKELDKKSQEQISKLSEASVELESGLSQLSSAITQIQMMDSVGDSLNPTISDAKKALNDSESKLKDFKNKLKIAEQNGLDTSILKENIASLESTIKTIKISIENAEKGLNSSSASLGQLQAQQKELKSQKKQLETAKSTLNQELTKASIKIIQGKAQLESAKQELNKSREEALKSADLSSKITPDMINSVLTAENFSMPAGYVSDDAKQYSVKVGDKFTSIDQVEDLLLMSIDGIGDIYLKDIADIKYENNVSKSYTNVNGNPGIMLSIEKTSTSSTSSVCDKLNQTIDSLTDGNDKLHILSLMDQGIYIDMVINSILDNLLYGGILAIIVLLVFLRSIKPTVIIAFSIPMSLLFAVVLMYFTDISLNMISLSGLSLGVGMLVDNSIVVIENIYRMRNNGVSRYKAAVYGAKQVSGAIFASTLTTICVFLPIVFTDGITKQIFTDMGLTIAYSLIASLIIALTLVPCMASKLLTSADEKEHRWFDKFVDFYETLLEKALNHKSIVLIGALILLCFAGFSTTRMGTAFMPDMSSTQMTATISPKEGQELTNDDLQKISDDFVKIVGKIDDVEGVGAMNGSGTMMGMSSSSSSNSMSVYIVLKEDMKHSNKEIAKMIKDDTSSLNCDISVNESTMDMGSMVGSGISIQIKGDDLDKLQDISNDMVDILKNTDGAIDIKSSLDNSEVEQRVSVNKDEAMKYGLTVAQVYQQISEKLKSETTSTTITSNSNDLAVVIKNNASETTIKDLKLLEIKGTKNNKDAKVKLNKIATITNATTPASINHKNQTRYMTVSASVDEDHNIGLISRDIQSKIDDYNTPNGYEVELTGENETINSTMKDLVLMILLAIVFIYLIMVAQFQSLLSPFIVMFTIPLAFTGGLLGLLVTRQILSVTSMLGFLILAGIVVNNGIVFVDYVNQLRLDGVDKRTALLETGRARIRPILMTAMTTILAMSTMALGVGMGSELSQGLSIVTIGGLLYATLLTLFIVPILYDIFHRKEMKKIIIDDED</sequence>
<dbReference type="SUPFAM" id="SSF82866">
    <property type="entry name" value="Multidrug efflux transporter AcrB transmembrane domain"/>
    <property type="match status" value="2"/>
</dbReference>
<dbReference type="InterPro" id="IPR027463">
    <property type="entry name" value="AcrB_DN_DC_subdom"/>
</dbReference>
<protein>
    <submittedName>
        <fullName evidence="3">Efflux RND transporter permease subunit</fullName>
    </submittedName>
</protein>
<keyword evidence="2" id="KW-0472">Membrane</keyword>